<gene>
    <name evidence="1" type="ORF">GALMADRAFT_889061</name>
</gene>
<dbReference type="AlphaFoldDB" id="A0A067SJE5"/>
<dbReference type="Proteomes" id="UP000027222">
    <property type="component" value="Unassembled WGS sequence"/>
</dbReference>
<reference evidence="2" key="1">
    <citation type="journal article" date="2014" name="Proc. Natl. Acad. Sci. U.S.A.">
        <title>Extensive sampling of basidiomycete genomes demonstrates inadequacy of the white-rot/brown-rot paradigm for wood decay fungi.</title>
        <authorList>
            <person name="Riley R."/>
            <person name="Salamov A.A."/>
            <person name="Brown D.W."/>
            <person name="Nagy L.G."/>
            <person name="Floudas D."/>
            <person name="Held B.W."/>
            <person name="Levasseur A."/>
            <person name="Lombard V."/>
            <person name="Morin E."/>
            <person name="Otillar R."/>
            <person name="Lindquist E.A."/>
            <person name="Sun H."/>
            <person name="LaButti K.M."/>
            <person name="Schmutz J."/>
            <person name="Jabbour D."/>
            <person name="Luo H."/>
            <person name="Baker S.E."/>
            <person name="Pisabarro A.G."/>
            <person name="Walton J.D."/>
            <person name="Blanchette R.A."/>
            <person name="Henrissat B."/>
            <person name="Martin F."/>
            <person name="Cullen D."/>
            <person name="Hibbett D.S."/>
            <person name="Grigoriev I.V."/>
        </authorList>
    </citation>
    <scope>NUCLEOTIDE SEQUENCE [LARGE SCALE GENOMIC DNA]</scope>
    <source>
        <strain evidence="2">CBS 339.88</strain>
    </source>
</reference>
<keyword evidence="2" id="KW-1185">Reference proteome</keyword>
<accession>A0A067SJE5</accession>
<proteinExistence type="predicted"/>
<evidence type="ECO:0000313" key="2">
    <source>
        <dbReference type="Proteomes" id="UP000027222"/>
    </source>
</evidence>
<protein>
    <submittedName>
        <fullName evidence="1">Uncharacterized protein</fullName>
    </submittedName>
</protein>
<organism evidence="1 2">
    <name type="scientific">Galerina marginata (strain CBS 339.88)</name>
    <dbReference type="NCBI Taxonomy" id="685588"/>
    <lineage>
        <taxon>Eukaryota</taxon>
        <taxon>Fungi</taxon>
        <taxon>Dikarya</taxon>
        <taxon>Basidiomycota</taxon>
        <taxon>Agaricomycotina</taxon>
        <taxon>Agaricomycetes</taxon>
        <taxon>Agaricomycetidae</taxon>
        <taxon>Agaricales</taxon>
        <taxon>Agaricineae</taxon>
        <taxon>Strophariaceae</taxon>
        <taxon>Galerina</taxon>
    </lineage>
</organism>
<dbReference type="EMBL" id="KL142398">
    <property type="protein sequence ID" value="KDR70142.1"/>
    <property type="molecule type" value="Genomic_DNA"/>
</dbReference>
<sequence>MKIWLPQIYRPLQSTKLWAVFDKGTLHQNRITIQCRNIAKRLVCTTRRWRHAIPPKRNIFLANAAGNIVDSMVKNHGNTMLRLHDVFEHRQVPTDLNGLCPAGHGILLRVSAGLHASQRFGMTSSQSPNISRFNSRIQCKCWFYRRFHSRGAMRGGFISVLHKNTNWLTIYRRITCPEIQV</sequence>
<name>A0A067SJE5_GALM3</name>
<dbReference type="HOGENOM" id="CLU_1489121_0_0_1"/>
<evidence type="ECO:0000313" key="1">
    <source>
        <dbReference type="EMBL" id="KDR70142.1"/>
    </source>
</evidence>